<keyword evidence="1" id="KW-0472">Membrane</keyword>
<name>A0ABS6W2Y9_9FLAO</name>
<keyword evidence="2" id="KW-0732">Signal</keyword>
<accession>A0ABS6W2Y9</accession>
<gene>
    <name evidence="4" type="ORF">KW502_10465</name>
</gene>
<dbReference type="Pfam" id="PF07715">
    <property type="entry name" value="Plug"/>
    <property type="match status" value="1"/>
</dbReference>
<keyword evidence="1" id="KW-1134">Transmembrane beta strand</keyword>
<sequence>MKTKFSGFLTLLLAFVVQISFAQEKTITGTVTDSEGLPLPGVNVIIEGTSTGTQSDFDGNYSIKAEIGETLTFSYVGFARQNVVVSRRNSYDIVMNKDSELDEVVVTAYRSTTKKRSNQAVTTITAETFENRPNASLIQSMQGQIPGLNISTSSGQPGANSQIILRGVGSINGNVEPLMIVDGVPVDEDNFRSINPSDIESVSVLKDAAATSIYGNRGANGVIIINTKAGKFNQNLSIKYSAQYGFAKLQNLNIDLMNSREKLTFQKSLGQGLGADLSNAEIDALSRTTNTYWEDFFFRTGTTNNQNLSLSSGSENTNNYTSIGYFEQEGTFIASDIKRFSFRNKFTGKSENDKLTYTANVSANFSRSNYRDAEGSRNTYFNPFAAAMTSLPFLSPYDTNGEVTKTGGIPYGSINGITADLKPYILLNSAAYNTELDDEIKIIGNFNAQYNFTENWHIRNSFGMDYTGITKKQTIDPKSLLGPFQAQSGAEFGGLERNRSWQDVYFNNTLNLGYSTIISKKHSIDVNLYTEYVKQHRYRFGFEQRGLDPKSLGSGNAFVDGTTVETINGTEARPYIPTISKTNLETGLFSYFATLDYDFDNKYGIGASIRRDASSRFEDDYKWGTFYSVSGRWNIEEESFMEESAFNLLKLRASYGTAGNQRIIGTMFGGLNLTQNLYAFTTGYNNTNGYAPSVIANTSLRWEKTSQANIGLDFGLWNNKLSGSLDVYEKKTTDLFQDRPISLINATESIQANIGSMRNRGVEAIFNYSILNNDNWRLSINANGSFNKNEILELAGANEEGIIFEGGSTALGEGEAVGSFYVVDYVGVNPANGNPLFKDANGNLTETLQDADRRFSDKSQYPTWSGGFGAQVSYKNFTLSNQWVFFADVYRNNLDLSDLEANSSIVNSNSATSLLSAWKQPGDITSIPRMNGQFSGVDFINISDRYLEDASYLRMRNIQLAYNFSPEILEKTPFTALNIYVQGENLLTFSKWKGYDPQSGFTDTAASNYPTPKIYTFGLNVNF</sequence>
<keyword evidence="5" id="KW-1185">Reference proteome</keyword>
<proteinExistence type="inferred from homology"/>
<keyword evidence="1" id="KW-0812">Transmembrane</keyword>
<keyword evidence="4" id="KW-0675">Receptor</keyword>
<organism evidence="4 5">
    <name type="scientific">Mesonia aestuariivivens</name>
    <dbReference type="NCBI Taxonomy" id="2796128"/>
    <lineage>
        <taxon>Bacteria</taxon>
        <taxon>Pseudomonadati</taxon>
        <taxon>Bacteroidota</taxon>
        <taxon>Flavobacteriia</taxon>
        <taxon>Flavobacteriales</taxon>
        <taxon>Flavobacteriaceae</taxon>
        <taxon>Mesonia</taxon>
    </lineage>
</organism>
<comment type="similarity">
    <text evidence="1">Belongs to the TonB-dependent receptor family.</text>
</comment>
<evidence type="ECO:0000256" key="1">
    <source>
        <dbReference type="PROSITE-ProRule" id="PRU01360"/>
    </source>
</evidence>
<protein>
    <submittedName>
        <fullName evidence="4">TonB-dependent receptor</fullName>
    </submittedName>
</protein>
<dbReference type="PROSITE" id="PS52016">
    <property type="entry name" value="TONB_DEPENDENT_REC_3"/>
    <property type="match status" value="1"/>
</dbReference>
<evidence type="ECO:0000313" key="5">
    <source>
        <dbReference type="Proteomes" id="UP000719267"/>
    </source>
</evidence>
<dbReference type="InterPro" id="IPR023997">
    <property type="entry name" value="TonB-dep_OMP_SusC/RagA_CS"/>
</dbReference>
<dbReference type="NCBIfam" id="TIGR04056">
    <property type="entry name" value="OMP_RagA_SusC"/>
    <property type="match status" value="1"/>
</dbReference>
<dbReference type="NCBIfam" id="TIGR04057">
    <property type="entry name" value="SusC_RagA_signa"/>
    <property type="match status" value="1"/>
</dbReference>
<dbReference type="Pfam" id="PF13715">
    <property type="entry name" value="CarbopepD_reg_2"/>
    <property type="match status" value="1"/>
</dbReference>
<evidence type="ECO:0000259" key="3">
    <source>
        <dbReference type="Pfam" id="PF07715"/>
    </source>
</evidence>
<feature type="chain" id="PRO_5045089683" evidence="2">
    <location>
        <begin position="23"/>
        <end position="1023"/>
    </location>
</feature>
<keyword evidence="1" id="KW-0998">Cell outer membrane</keyword>
<feature type="domain" description="TonB-dependent receptor plug" evidence="3">
    <location>
        <begin position="114"/>
        <end position="222"/>
    </location>
</feature>
<keyword evidence="1" id="KW-0813">Transport</keyword>
<comment type="caution">
    <text evidence="4">The sequence shown here is derived from an EMBL/GenBank/DDBJ whole genome shotgun (WGS) entry which is preliminary data.</text>
</comment>
<reference evidence="4 5" key="1">
    <citation type="submission" date="2021-07" db="EMBL/GenBank/DDBJ databases">
        <title>Mesonia aestuariivivens sp. nov., isolated from a tidal flat.</title>
        <authorList>
            <person name="Kim Y.-O."/>
            <person name="Yoon J.-H."/>
        </authorList>
    </citation>
    <scope>NUCLEOTIDE SEQUENCE [LARGE SCALE GENOMIC DNA]</scope>
    <source>
        <strain evidence="4 5">JHPTF-M18</strain>
    </source>
</reference>
<dbReference type="InterPro" id="IPR023996">
    <property type="entry name" value="TonB-dep_OMP_SusC/RagA"/>
</dbReference>
<evidence type="ECO:0000313" key="4">
    <source>
        <dbReference type="EMBL" id="MBW2962223.1"/>
    </source>
</evidence>
<dbReference type="InterPro" id="IPR012910">
    <property type="entry name" value="Plug_dom"/>
</dbReference>
<comment type="subcellular location">
    <subcellularLocation>
        <location evidence="1">Cell outer membrane</location>
        <topology evidence="1">Multi-pass membrane protein</topology>
    </subcellularLocation>
</comment>
<feature type="signal peptide" evidence="2">
    <location>
        <begin position="1"/>
        <end position="22"/>
    </location>
</feature>
<dbReference type="EMBL" id="JAHWDF010000010">
    <property type="protein sequence ID" value="MBW2962223.1"/>
    <property type="molecule type" value="Genomic_DNA"/>
</dbReference>
<evidence type="ECO:0000256" key="2">
    <source>
        <dbReference type="SAM" id="SignalP"/>
    </source>
</evidence>
<dbReference type="InterPro" id="IPR039426">
    <property type="entry name" value="TonB-dep_rcpt-like"/>
</dbReference>
<dbReference type="RefSeq" id="WP_219040502.1">
    <property type="nucleotide sequence ID" value="NZ_JAHWDF010000010.1"/>
</dbReference>
<dbReference type="Proteomes" id="UP000719267">
    <property type="component" value="Unassembled WGS sequence"/>
</dbReference>